<dbReference type="EMBL" id="ADFV01028837">
    <property type="status" value="NOT_ANNOTATED_CDS"/>
    <property type="molecule type" value="Genomic_DNA"/>
</dbReference>
<dbReference type="GO" id="GO:0006915">
    <property type="term" value="P:apoptotic process"/>
    <property type="evidence" value="ECO:0007669"/>
    <property type="project" value="UniProtKB-KW"/>
</dbReference>
<proteinExistence type="inferred from homology"/>
<keyword evidence="2" id="KW-0053">Apoptosis</keyword>
<dbReference type="PANTHER" id="PTHR14965">
    <property type="entry name" value="SI:CH73-248E21.1"/>
    <property type="match status" value="1"/>
</dbReference>
<evidence type="ECO:0000313" key="3">
    <source>
        <dbReference type="Ensembl" id="ENSNLEP00000035390.1"/>
    </source>
</evidence>
<dbReference type="GeneTree" id="ENSGT00940000154318"/>
<dbReference type="EMBL" id="ADFV01028838">
    <property type="status" value="NOT_ANNOTATED_CDS"/>
    <property type="molecule type" value="Genomic_DNA"/>
</dbReference>
<gene>
    <name evidence="3" type="primary">BCL2L14</name>
</gene>
<dbReference type="GO" id="GO:2001236">
    <property type="term" value="P:regulation of extrinsic apoptotic signaling pathway"/>
    <property type="evidence" value="ECO:0007669"/>
    <property type="project" value="TreeGrafter"/>
</dbReference>
<evidence type="ECO:0000256" key="1">
    <source>
        <dbReference type="ARBA" id="ARBA00009458"/>
    </source>
</evidence>
<organism evidence="3 4">
    <name type="scientific">Nomascus leucogenys</name>
    <name type="common">Northern white-cheeked gibbon</name>
    <name type="synonym">Hylobates leucogenys</name>
    <dbReference type="NCBI Taxonomy" id="61853"/>
    <lineage>
        <taxon>Eukaryota</taxon>
        <taxon>Metazoa</taxon>
        <taxon>Chordata</taxon>
        <taxon>Craniata</taxon>
        <taxon>Vertebrata</taxon>
        <taxon>Euteleostomi</taxon>
        <taxon>Mammalia</taxon>
        <taxon>Eutheria</taxon>
        <taxon>Euarchontoglires</taxon>
        <taxon>Primates</taxon>
        <taxon>Haplorrhini</taxon>
        <taxon>Catarrhini</taxon>
        <taxon>Hylobatidae</taxon>
        <taxon>Nomascus</taxon>
    </lineage>
</organism>
<reference evidence="3" key="3">
    <citation type="submission" date="2025-09" db="UniProtKB">
        <authorList>
            <consortium name="Ensembl"/>
        </authorList>
    </citation>
    <scope>IDENTIFICATION</scope>
</reference>
<comment type="similarity">
    <text evidence="1">Belongs to the Bcl-2 family.</text>
</comment>
<reference evidence="3 4" key="1">
    <citation type="submission" date="2012-10" db="EMBL/GenBank/DDBJ databases">
        <authorList>
            <consortium name="Gibbon Genome Sequencing Consortium"/>
        </authorList>
    </citation>
    <scope>NUCLEOTIDE SEQUENCE [LARGE SCALE GENOMIC DNA]</scope>
</reference>
<protein>
    <submittedName>
        <fullName evidence="3">BCL2 like 14</fullName>
    </submittedName>
</protein>
<dbReference type="AlphaFoldDB" id="A0A2I3GVX2"/>
<name>A0A2I3GVX2_NOMLE</name>
<dbReference type="Proteomes" id="UP000001073">
    <property type="component" value="Chromosome 23"/>
</dbReference>
<dbReference type="EMBL" id="ADFV01028836">
    <property type="status" value="NOT_ANNOTATED_CDS"/>
    <property type="molecule type" value="Genomic_DNA"/>
</dbReference>
<sequence>MCSTSACDLEEIPLDDDDLNTIEFKILAYYTRHHVFKSTPALFSPKLLRTRSLSQGGLGNCSANESWTQVSWPCRNSQSSEKAINLGKKKSSWKALFGVVERQGLQSTPAKVSTQGQRTLGYQDSRSQCLSAVEQCSEHEAVDPKVISIANRVAEIVYSWPPPQATQAGGFKSKEILETQGLSFQLEGHVPVASSSKKDEEEQILAKIVELLKYSGDQLERKDTAFIPIPLMACI</sequence>
<dbReference type="PANTHER" id="PTHR14965:SF1">
    <property type="entry name" value="APOPTOSIS FACILITATOR BCL-2-LIKE PROTEIN 14"/>
    <property type="match status" value="1"/>
</dbReference>
<reference evidence="3" key="2">
    <citation type="submission" date="2025-08" db="UniProtKB">
        <authorList>
            <consortium name="Ensembl"/>
        </authorList>
    </citation>
    <scope>IDENTIFICATION</scope>
</reference>
<evidence type="ECO:0000256" key="2">
    <source>
        <dbReference type="ARBA" id="ARBA00022703"/>
    </source>
</evidence>
<keyword evidence="4" id="KW-1185">Reference proteome</keyword>
<dbReference type="Ensembl" id="ENSNLET00000034961.1">
    <property type="protein sequence ID" value="ENSNLEP00000035390.1"/>
    <property type="gene ID" value="ENSNLEG00000003462.3"/>
</dbReference>
<accession>A0A2I3GVX2</accession>
<evidence type="ECO:0000313" key="4">
    <source>
        <dbReference type="Proteomes" id="UP000001073"/>
    </source>
</evidence>